<evidence type="ECO:0000256" key="2">
    <source>
        <dbReference type="ARBA" id="ARBA00008072"/>
    </source>
</evidence>
<dbReference type="EMBL" id="AP012338">
    <property type="protein sequence ID" value="BAM02169.1"/>
    <property type="molecule type" value="Genomic_DNA"/>
</dbReference>
<evidence type="ECO:0000259" key="8">
    <source>
        <dbReference type="Pfam" id="PF08240"/>
    </source>
</evidence>
<accession>I0IA81</accession>
<reference evidence="9 10" key="1">
    <citation type="submission" date="2012-02" db="EMBL/GenBank/DDBJ databases">
        <title>Complete genome sequence of Phycisphaera mikurensis NBRC 102666.</title>
        <authorList>
            <person name="Ankai A."/>
            <person name="Hosoyama A."/>
            <person name="Terui Y."/>
            <person name="Sekine M."/>
            <person name="Fukai R."/>
            <person name="Kato Y."/>
            <person name="Nakamura S."/>
            <person name="Yamada-Narita S."/>
            <person name="Kawakoshi A."/>
            <person name="Fukunaga Y."/>
            <person name="Yamazaki S."/>
            <person name="Fujita N."/>
        </authorList>
    </citation>
    <scope>NUCLEOTIDE SEQUENCE [LARGE SCALE GENOMIC DNA]</scope>
    <source>
        <strain evidence="10">NBRC 102666 / KCTC 22515 / FYK2301M01</strain>
    </source>
</reference>
<feature type="domain" description="Alcohol dehydrogenase-like N-terminal" evidence="8">
    <location>
        <begin position="21"/>
        <end position="86"/>
    </location>
</feature>
<name>I0IA81_PHYMF</name>
<keyword evidence="3 6" id="KW-0479">Metal-binding</keyword>
<evidence type="ECO:0000256" key="1">
    <source>
        <dbReference type="ARBA" id="ARBA00001947"/>
    </source>
</evidence>
<dbReference type="PROSITE" id="PS00059">
    <property type="entry name" value="ADH_ZINC"/>
    <property type="match status" value="1"/>
</dbReference>
<sequence length="316" mass="33218">MRLQAPGRFVAVAAADREAPGPGEVAVRVEGCGVCASNVPPWEGRDWFAYPFPAGAPGHEAWGVVEEAGPGVDALASGDRVVTLAQDAFAGRVRCAAADCVPLPGGVDGFPGEPVACAINVVARSGLSAAAPPEEVLVLGVGFLGVLLVELLAADGHRVTAASRRSTARDAAVRGGAAAAWAWEEAWAVADEVGAFEGEGRFSTVIECTGKQAGLDLATKLCRHRGTLVVAGFHQDGPRTVDMQLWNWRGLDVINAHERDPRRYREGLQQAVSAVAGGRVHPGRWITDRLPMTELDRALTLTRDRPEGFLKAVVSP</sequence>
<dbReference type="Proteomes" id="UP000007881">
    <property type="component" value="Chromosome"/>
</dbReference>
<dbReference type="eggNOG" id="COG1063">
    <property type="taxonomic scope" value="Bacteria"/>
</dbReference>
<dbReference type="InterPro" id="IPR036291">
    <property type="entry name" value="NAD(P)-bd_dom_sf"/>
</dbReference>
<comment type="cofactor">
    <cofactor evidence="1 6">
        <name>Zn(2+)</name>
        <dbReference type="ChEBI" id="CHEBI:29105"/>
    </cofactor>
</comment>
<keyword evidence="4 6" id="KW-0862">Zinc</keyword>
<protein>
    <submittedName>
        <fullName evidence="9">Putative oxidoreductase</fullName>
    </submittedName>
</protein>
<proteinExistence type="inferred from homology"/>
<dbReference type="GO" id="GO:0008270">
    <property type="term" value="F:zinc ion binding"/>
    <property type="evidence" value="ECO:0007669"/>
    <property type="project" value="InterPro"/>
</dbReference>
<dbReference type="SUPFAM" id="SSF51735">
    <property type="entry name" value="NAD(P)-binding Rossmann-fold domains"/>
    <property type="match status" value="1"/>
</dbReference>
<dbReference type="PANTHER" id="PTHR43350:SF19">
    <property type="entry name" value="D-GULOSIDE 3-DEHYDROGENASE"/>
    <property type="match status" value="1"/>
</dbReference>
<dbReference type="GO" id="GO:0016491">
    <property type="term" value="F:oxidoreductase activity"/>
    <property type="evidence" value="ECO:0007669"/>
    <property type="project" value="UniProtKB-KW"/>
</dbReference>
<evidence type="ECO:0000256" key="4">
    <source>
        <dbReference type="ARBA" id="ARBA00022833"/>
    </source>
</evidence>
<evidence type="ECO:0000259" key="7">
    <source>
        <dbReference type="Pfam" id="PF00107"/>
    </source>
</evidence>
<dbReference type="InterPro" id="IPR011032">
    <property type="entry name" value="GroES-like_sf"/>
</dbReference>
<dbReference type="HOGENOM" id="CLU_026673_11_0_0"/>
<dbReference type="InterPro" id="IPR013149">
    <property type="entry name" value="ADH-like_C"/>
</dbReference>
<dbReference type="Gene3D" id="3.40.50.720">
    <property type="entry name" value="NAD(P)-binding Rossmann-like Domain"/>
    <property type="match status" value="1"/>
</dbReference>
<dbReference type="Pfam" id="PF00107">
    <property type="entry name" value="ADH_zinc_N"/>
    <property type="match status" value="1"/>
</dbReference>
<feature type="domain" description="Alcohol dehydrogenase-like C-terminal" evidence="7">
    <location>
        <begin position="144"/>
        <end position="269"/>
    </location>
</feature>
<evidence type="ECO:0000256" key="3">
    <source>
        <dbReference type="ARBA" id="ARBA00022723"/>
    </source>
</evidence>
<keyword evidence="10" id="KW-1185">Reference proteome</keyword>
<dbReference type="InterPro" id="IPR002328">
    <property type="entry name" value="ADH_Zn_CS"/>
</dbReference>
<evidence type="ECO:0000313" key="9">
    <source>
        <dbReference type="EMBL" id="BAM02169.1"/>
    </source>
</evidence>
<dbReference type="RefSeq" id="WP_014435389.1">
    <property type="nucleotide sequence ID" value="NC_017080.1"/>
</dbReference>
<dbReference type="KEGG" id="phm:PSMK_00100"/>
<evidence type="ECO:0000256" key="5">
    <source>
        <dbReference type="ARBA" id="ARBA00023002"/>
    </source>
</evidence>
<dbReference type="SUPFAM" id="SSF50129">
    <property type="entry name" value="GroES-like"/>
    <property type="match status" value="1"/>
</dbReference>
<comment type="similarity">
    <text evidence="2 6">Belongs to the zinc-containing alcohol dehydrogenase family.</text>
</comment>
<dbReference type="Pfam" id="PF08240">
    <property type="entry name" value="ADH_N"/>
    <property type="match status" value="1"/>
</dbReference>
<dbReference type="STRING" id="1142394.PSMK_00100"/>
<dbReference type="PANTHER" id="PTHR43350">
    <property type="entry name" value="NAD-DEPENDENT ALCOHOL DEHYDROGENASE"/>
    <property type="match status" value="1"/>
</dbReference>
<organism evidence="9 10">
    <name type="scientific">Phycisphaera mikurensis (strain NBRC 102666 / KCTC 22515 / FYK2301M01)</name>
    <dbReference type="NCBI Taxonomy" id="1142394"/>
    <lineage>
        <taxon>Bacteria</taxon>
        <taxon>Pseudomonadati</taxon>
        <taxon>Planctomycetota</taxon>
        <taxon>Phycisphaerae</taxon>
        <taxon>Phycisphaerales</taxon>
        <taxon>Phycisphaeraceae</taxon>
        <taxon>Phycisphaera</taxon>
    </lineage>
</organism>
<keyword evidence="5" id="KW-0560">Oxidoreductase</keyword>
<evidence type="ECO:0000313" key="10">
    <source>
        <dbReference type="Proteomes" id="UP000007881"/>
    </source>
</evidence>
<dbReference type="Gene3D" id="3.90.180.10">
    <property type="entry name" value="Medium-chain alcohol dehydrogenases, catalytic domain"/>
    <property type="match status" value="2"/>
</dbReference>
<dbReference type="OrthoDB" id="9806940at2"/>
<gene>
    <name evidence="9" type="ordered locus">PSMK_00100</name>
</gene>
<evidence type="ECO:0000256" key="6">
    <source>
        <dbReference type="RuleBase" id="RU361277"/>
    </source>
</evidence>
<dbReference type="InterPro" id="IPR013154">
    <property type="entry name" value="ADH-like_N"/>
</dbReference>
<dbReference type="AlphaFoldDB" id="I0IA81"/>